<dbReference type="InterPro" id="IPR003526">
    <property type="entry name" value="MECDP_synthase"/>
</dbReference>
<dbReference type="RefSeq" id="WP_274148979.1">
    <property type="nucleotide sequence ID" value="NZ_CP117811.1"/>
</dbReference>
<dbReference type="PANTHER" id="PTHR43181:SF1">
    <property type="entry name" value="2-C-METHYL-D-ERYTHRITOL 2,4-CYCLODIPHOSPHATE SYNTHASE, CHLOROPLASTIC"/>
    <property type="match status" value="1"/>
</dbReference>
<dbReference type="InterPro" id="IPR036571">
    <property type="entry name" value="MECDP_synthase_sf"/>
</dbReference>
<dbReference type="InterPro" id="IPR020555">
    <property type="entry name" value="MECDP_synthase_CS"/>
</dbReference>
<comment type="function">
    <text evidence="7">Involved in the biosynthesis of isopentenyl diphosphate (IPP) and dimethylallyl diphosphate (DMAPP), two major building blocks of isoprenoid compounds. Catalyzes the conversion of 4-diphosphocytidyl-2-C-methyl-D-erythritol 2-phosphate (CDP-ME2P) to 2-C-methyl-D-erythritol 2,4-cyclodiphosphate (ME-CPP) with a corresponding release of cytidine 5-monophosphate (CMP).</text>
</comment>
<keyword evidence="5 7" id="KW-0414">Isoprene biosynthesis</keyword>
<evidence type="ECO:0000256" key="8">
    <source>
        <dbReference type="RuleBase" id="RU004395"/>
    </source>
</evidence>
<evidence type="ECO:0000256" key="3">
    <source>
        <dbReference type="ARBA" id="ARBA00012579"/>
    </source>
</evidence>
<feature type="site" description="Transition state stabilizer" evidence="7">
    <location>
        <position position="134"/>
    </location>
</feature>
<evidence type="ECO:0000313" key="11">
    <source>
        <dbReference type="Proteomes" id="UP001214250"/>
    </source>
</evidence>
<gene>
    <name evidence="7 10" type="primary">ispF</name>
    <name evidence="10" type="ORF">PQO03_06835</name>
</gene>
<evidence type="ECO:0000259" key="9">
    <source>
        <dbReference type="Pfam" id="PF02542"/>
    </source>
</evidence>
<feature type="binding site" evidence="7">
    <location>
        <position position="9"/>
    </location>
    <ligand>
        <name>a divalent metal cation</name>
        <dbReference type="ChEBI" id="CHEBI:60240"/>
    </ligand>
</feature>
<accession>A0ABY7VNT1</accession>
<reference evidence="10 11" key="1">
    <citation type="submission" date="2023-02" db="EMBL/GenBank/DDBJ databases">
        <title>Genome sequence of Lentisphaera profundi SAORIC-696.</title>
        <authorList>
            <person name="Kim e."/>
            <person name="Cho J.-C."/>
            <person name="Choi A."/>
            <person name="Kang I."/>
        </authorList>
    </citation>
    <scope>NUCLEOTIDE SEQUENCE [LARGE SCALE GENOMIC DNA]</scope>
    <source>
        <strain evidence="10 11">SAORIC-696</strain>
    </source>
</reference>
<evidence type="ECO:0000256" key="4">
    <source>
        <dbReference type="ARBA" id="ARBA00022723"/>
    </source>
</evidence>
<evidence type="ECO:0000256" key="6">
    <source>
        <dbReference type="ARBA" id="ARBA00023239"/>
    </source>
</evidence>
<feature type="binding site" evidence="7">
    <location>
        <position position="11"/>
    </location>
    <ligand>
        <name>a divalent metal cation</name>
        <dbReference type="ChEBI" id="CHEBI:60240"/>
    </ligand>
</feature>
<feature type="binding site" evidence="7">
    <location>
        <position position="143"/>
    </location>
    <ligand>
        <name>4-CDP-2-C-methyl-D-erythritol 2-phosphate</name>
        <dbReference type="ChEBI" id="CHEBI:57919"/>
    </ligand>
</feature>
<dbReference type="SUPFAM" id="SSF69765">
    <property type="entry name" value="IpsF-like"/>
    <property type="match status" value="1"/>
</dbReference>
<dbReference type="Proteomes" id="UP001214250">
    <property type="component" value="Chromosome 1"/>
</dbReference>
<dbReference type="EC" id="4.6.1.12" evidence="3 7"/>
<dbReference type="NCBIfam" id="TIGR00151">
    <property type="entry name" value="ispF"/>
    <property type="match status" value="1"/>
</dbReference>
<dbReference type="HAMAP" id="MF_00107">
    <property type="entry name" value="IspF"/>
    <property type="match status" value="1"/>
</dbReference>
<keyword evidence="11" id="KW-1185">Reference proteome</keyword>
<dbReference type="Pfam" id="PF02542">
    <property type="entry name" value="YgbB"/>
    <property type="match status" value="1"/>
</dbReference>
<dbReference type="PANTHER" id="PTHR43181">
    <property type="entry name" value="2-C-METHYL-D-ERYTHRITOL 2,4-CYCLODIPHOSPHATE SYNTHASE, CHLOROPLASTIC"/>
    <property type="match status" value="1"/>
</dbReference>
<comment type="similarity">
    <text evidence="7 8">Belongs to the IspF family.</text>
</comment>
<feature type="binding site" evidence="7">
    <location>
        <begin position="133"/>
        <end position="136"/>
    </location>
    <ligand>
        <name>4-CDP-2-C-methyl-D-erythritol 2-phosphate</name>
        <dbReference type="ChEBI" id="CHEBI:57919"/>
    </ligand>
</feature>
<keyword evidence="4 7" id="KW-0479">Metal-binding</keyword>
<feature type="binding site" evidence="7">
    <location>
        <begin position="57"/>
        <end position="59"/>
    </location>
    <ligand>
        <name>4-CDP-2-C-methyl-D-erythritol 2-phosphate</name>
        <dbReference type="ChEBI" id="CHEBI:57919"/>
    </ligand>
</feature>
<feature type="binding site" evidence="7">
    <location>
        <begin position="9"/>
        <end position="11"/>
    </location>
    <ligand>
        <name>4-CDP-2-C-methyl-D-erythritol 2-phosphate</name>
        <dbReference type="ChEBI" id="CHEBI:57919"/>
    </ligand>
</feature>
<evidence type="ECO:0000256" key="7">
    <source>
        <dbReference type="HAMAP-Rule" id="MF_00107"/>
    </source>
</evidence>
<feature type="site" description="Transition state stabilizer" evidence="7">
    <location>
        <position position="35"/>
    </location>
</feature>
<comment type="catalytic activity">
    <reaction evidence="1 7 8">
        <text>4-CDP-2-C-methyl-D-erythritol 2-phosphate = 2-C-methyl-D-erythritol 2,4-cyclic diphosphate + CMP</text>
        <dbReference type="Rhea" id="RHEA:23864"/>
        <dbReference type="ChEBI" id="CHEBI:57919"/>
        <dbReference type="ChEBI" id="CHEBI:58483"/>
        <dbReference type="ChEBI" id="CHEBI:60377"/>
        <dbReference type="EC" id="4.6.1.12"/>
    </reaction>
</comment>
<evidence type="ECO:0000256" key="1">
    <source>
        <dbReference type="ARBA" id="ARBA00000200"/>
    </source>
</evidence>
<organism evidence="10 11">
    <name type="scientific">Lentisphaera profundi</name>
    <dbReference type="NCBI Taxonomy" id="1658616"/>
    <lineage>
        <taxon>Bacteria</taxon>
        <taxon>Pseudomonadati</taxon>
        <taxon>Lentisphaerota</taxon>
        <taxon>Lentisphaeria</taxon>
        <taxon>Lentisphaerales</taxon>
        <taxon>Lentisphaeraceae</taxon>
        <taxon>Lentisphaera</taxon>
    </lineage>
</organism>
<comment type="subunit">
    <text evidence="7">Homotrimer.</text>
</comment>
<dbReference type="GO" id="GO:0008685">
    <property type="term" value="F:2-C-methyl-D-erythritol 2,4-cyclodiphosphate synthase activity"/>
    <property type="evidence" value="ECO:0007669"/>
    <property type="project" value="UniProtKB-EC"/>
</dbReference>
<name>A0ABY7VNT1_9BACT</name>
<protein>
    <recommendedName>
        <fullName evidence="3 7">2-C-methyl-D-erythritol 2,4-cyclodiphosphate synthase</fullName>
        <shortName evidence="7">MECDP-synthase</shortName>
        <shortName evidence="7">MECPP-synthase</shortName>
        <shortName evidence="7">MECPS</shortName>
        <ecNumber evidence="3 7">4.6.1.12</ecNumber>
    </recommendedName>
</protein>
<dbReference type="PROSITE" id="PS01350">
    <property type="entry name" value="ISPF"/>
    <property type="match status" value="1"/>
</dbReference>
<feature type="domain" description="2-C-methyl-D-erythritol 2,4-cyclodiphosphate synthase" evidence="9">
    <location>
        <begin position="3"/>
        <end position="155"/>
    </location>
</feature>
<dbReference type="CDD" id="cd00554">
    <property type="entry name" value="MECDP_synthase"/>
    <property type="match status" value="1"/>
</dbReference>
<dbReference type="Gene3D" id="3.30.1330.50">
    <property type="entry name" value="2-C-methyl-D-erythritol 2,4-cyclodiphosphate synthase"/>
    <property type="match status" value="1"/>
</dbReference>
<dbReference type="EMBL" id="CP117811">
    <property type="protein sequence ID" value="WDE95431.1"/>
    <property type="molecule type" value="Genomic_DNA"/>
</dbReference>
<evidence type="ECO:0000256" key="5">
    <source>
        <dbReference type="ARBA" id="ARBA00023229"/>
    </source>
</evidence>
<proteinExistence type="inferred from homology"/>
<comment type="pathway">
    <text evidence="2 7">Isoprenoid biosynthesis; isopentenyl diphosphate biosynthesis via DXP pathway; isopentenyl diphosphate from 1-deoxy-D-xylulose 5-phosphate: step 4/6.</text>
</comment>
<comment type="caution">
    <text evidence="7">Lacks conserved residue(s) required for the propagation of feature annotation.</text>
</comment>
<feature type="binding site" evidence="7">
    <location>
        <position position="43"/>
    </location>
    <ligand>
        <name>a divalent metal cation</name>
        <dbReference type="ChEBI" id="CHEBI:60240"/>
    </ligand>
</feature>
<keyword evidence="6 7" id="KW-0456">Lyase</keyword>
<sequence length="162" mass="17576">MYRVGTGFDVHQLVSGRDLIIGGIKVPHSKGLLGHSDADVLLHAITDAVLGALALGDIGQWFPDTKQEFKGANSVELLRYVLESKYLAPWSLVNLDCTIIAQEPKLAAYIPSMRQVVAKLFNVTINDISIKATTFEKMGSLGRAEGIAAQANLMLQKTPTEK</sequence>
<feature type="binding site" evidence="7">
    <location>
        <begin position="35"/>
        <end position="36"/>
    </location>
    <ligand>
        <name>4-CDP-2-C-methyl-D-erythritol 2-phosphate</name>
        <dbReference type="ChEBI" id="CHEBI:57919"/>
    </ligand>
</feature>
<evidence type="ECO:0000313" key="10">
    <source>
        <dbReference type="EMBL" id="WDE95431.1"/>
    </source>
</evidence>
<evidence type="ECO:0000256" key="2">
    <source>
        <dbReference type="ARBA" id="ARBA00004709"/>
    </source>
</evidence>
<comment type="cofactor">
    <cofactor evidence="7">
        <name>a divalent metal cation</name>
        <dbReference type="ChEBI" id="CHEBI:60240"/>
    </cofactor>
    <text evidence="7">Binds 1 divalent metal cation per subunit.</text>
</comment>